<protein>
    <recommendedName>
        <fullName evidence="3">MAM domain-containing protein</fullName>
    </recommendedName>
</protein>
<dbReference type="PANTHER" id="PTHR23282:SF101">
    <property type="entry name" value="MAM DOMAIN-CONTAINING PROTEIN"/>
    <property type="match status" value="1"/>
</dbReference>
<proteinExistence type="predicted"/>
<comment type="caution">
    <text evidence="4">The sequence shown here is derived from an EMBL/GenBank/DDBJ whole genome shotgun (WGS) entry which is preliminary data.</text>
</comment>
<keyword evidence="2" id="KW-0812">Transmembrane</keyword>
<keyword evidence="2" id="KW-0472">Membrane</keyword>
<dbReference type="InterPro" id="IPR013320">
    <property type="entry name" value="ConA-like_dom_sf"/>
</dbReference>
<dbReference type="AlphaFoldDB" id="A0A8B6HTN9"/>
<dbReference type="Proteomes" id="UP000596742">
    <property type="component" value="Unassembled WGS sequence"/>
</dbReference>
<dbReference type="InterPro" id="IPR051560">
    <property type="entry name" value="MAM_domain-containing"/>
</dbReference>
<keyword evidence="2" id="KW-1133">Transmembrane helix</keyword>
<dbReference type="InterPro" id="IPR000998">
    <property type="entry name" value="MAM_dom"/>
</dbReference>
<gene>
    <name evidence="4" type="ORF">MGAL_10B020130</name>
</gene>
<dbReference type="GO" id="GO:0016020">
    <property type="term" value="C:membrane"/>
    <property type="evidence" value="ECO:0007669"/>
    <property type="project" value="InterPro"/>
</dbReference>
<dbReference type="Gene3D" id="2.60.120.200">
    <property type="match status" value="1"/>
</dbReference>
<name>A0A8B6HTN9_MYTGA</name>
<evidence type="ECO:0000313" key="5">
    <source>
        <dbReference type="Proteomes" id="UP000596742"/>
    </source>
</evidence>
<dbReference type="SUPFAM" id="SSF49899">
    <property type="entry name" value="Concanavalin A-like lectins/glucanases"/>
    <property type="match status" value="1"/>
</dbReference>
<dbReference type="SMART" id="SM00137">
    <property type="entry name" value="MAM"/>
    <property type="match status" value="1"/>
</dbReference>
<dbReference type="EMBL" id="UYJE01010524">
    <property type="protein sequence ID" value="VDI84000.1"/>
    <property type="molecule type" value="Genomic_DNA"/>
</dbReference>
<dbReference type="OrthoDB" id="6136556at2759"/>
<dbReference type="Pfam" id="PF00629">
    <property type="entry name" value="MAM"/>
    <property type="match status" value="1"/>
</dbReference>
<feature type="non-terminal residue" evidence="4">
    <location>
        <position position="1"/>
    </location>
</feature>
<feature type="transmembrane region" description="Helical" evidence="2">
    <location>
        <begin position="164"/>
        <end position="186"/>
    </location>
</feature>
<dbReference type="CDD" id="cd22823">
    <property type="entry name" value="Gal_Rha_Lectin"/>
    <property type="match status" value="1"/>
</dbReference>
<evidence type="ECO:0000256" key="1">
    <source>
        <dbReference type="SAM" id="MobiDB-lite"/>
    </source>
</evidence>
<feature type="compositionally biased region" description="Polar residues" evidence="1">
    <location>
        <begin position="289"/>
        <end position="300"/>
    </location>
</feature>
<feature type="region of interest" description="Disordered" evidence="1">
    <location>
        <begin position="264"/>
        <end position="317"/>
    </location>
</feature>
<organism evidence="4 5">
    <name type="scientific">Mytilus galloprovincialis</name>
    <name type="common">Mediterranean mussel</name>
    <dbReference type="NCBI Taxonomy" id="29158"/>
    <lineage>
        <taxon>Eukaryota</taxon>
        <taxon>Metazoa</taxon>
        <taxon>Spiralia</taxon>
        <taxon>Lophotrochozoa</taxon>
        <taxon>Mollusca</taxon>
        <taxon>Bivalvia</taxon>
        <taxon>Autobranchia</taxon>
        <taxon>Pteriomorphia</taxon>
        <taxon>Mytilida</taxon>
        <taxon>Mytiloidea</taxon>
        <taxon>Mytilidae</taxon>
        <taxon>Mytilinae</taxon>
        <taxon>Mytilus</taxon>
    </lineage>
</organism>
<dbReference type="PROSITE" id="PS50060">
    <property type="entry name" value="MAM_2"/>
    <property type="match status" value="2"/>
</dbReference>
<evidence type="ECO:0000313" key="4">
    <source>
        <dbReference type="EMBL" id="VDI84000.1"/>
    </source>
</evidence>
<dbReference type="CDD" id="cd06263">
    <property type="entry name" value="MAM"/>
    <property type="match status" value="1"/>
</dbReference>
<feature type="non-terminal residue" evidence="4">
    <location>
        <position position="543"/>
    </location>
</feature>
<feature type="domain" description="MAM" evidence="3">
    <location>
        <begin position="3"/>
        <end position="162"/>
    </location>
</feature>
<sequence length="543" mass="62056">IDSSCTFESGQCGWSVNGLDKYKWKRQRGNARHSSTGPDKDHTTSSENGFYFCTVSNSHSKENDVSDLHSGLINQCPKQFLTFWYHMNGENIGTLKVFQVKNARLIELWRTAANQGNNWQYQSLSLDEIGPYQIMFRATRGKGYKSKIAVDDILINNTECNKDLVVGLVIGGLLLVCVVIVIVVLIKRQFLRSRPRETIQNSSGGYDYIESHDLAFPLTANHSSHMPNDGKNSNTAYAVRRNTTLLDNPALCDQTYSIVDQTPESTLNETRDDEKGTTDSYMVLDPSATGFNRTKMPNTRSDSEFAKPEIDTGNNIGDEDQYAITEEGVYDHSGNNRHKESEFNIYSHAVDTTYDSGSHKRIDEGREDAYDHFLEQKKEDDNVMLKYWDKMQKVIVYLLLLDLFSVTFQISDQKEVTFPVNSPIQLKCDNDLKLNNIDVTIRRINSSCLASSEDCILPVHAIETIKETCNEQVSCEVDIRNITNNHECLYDYGYVNISYACKTIVRFSCDFEDDWCHWSSSNLYNNFYWSRGRWHPHVDHTTT</sequence>
<keyword evidence="5" id="KW-1185">Reference proteome</keyword>
<evidence type="ECO:0000256" key="2">
    <source>
        <dbReference type="SAM" id="Phobius"/>
    </source>
</evidence>
<reference evidence="4" key="1">
    <citation type="submission" date="2018-11" db="EMBL/GenBank/DDBJ databases">
        <authorList>
            <person name="Alioto T."/>
            <person name="Alioto T."/>
        </authorList>
    </citation>
    <scope>NUCLEOTIDE SEQUENCE</scope>
</reference>
<feature type="domain" description="MAM" evidence="3">
    <location>
        <begin position="507"/>
        <end position="543"/>
    </location>
</feature>
<accession>A0A8B6HTN9</accession>
<feature type="compositionally biased region" description="Basic and acidic residues" evidence="1">
    <location>
        <begin position="301"/>
        <end position="310"/>
    </location>
</feature>
<dbReference type="PANTHER" id="PTHR23282">
    <property type="entry name" value="APICAL ENDOSOMAL GLYCOPROTEIN PRECURSOR"/>
    <property type="match status" value="1"/>
</dbReference>
<evidence type="ECO:0000259" key="3">
    <source>
        <dbReference type="PROSITE" id="PS50060"/>
    </source>
</evidence>